<gene>
    <name evidence="2" type="ORF">DVH24_036109</name>
</gene>
<evidence type="ECO:0000256" key="1">
    <source>
        <dbReference type="SAM" id="Phobius"/>
    </source>
</evidence>
<keyword evidence="1" id="KW-1133">Transmembrane helix</keyword>
<dbReference type="Proteomes" id="UP000290289">
    <property type="component" value="Chromosome 12"/>
</dbReference>
<keyword evidence="3" id="KW-1185">Reference proteome</keyword>
<evidence type="ECO:0000313" key="3">
    <source>
        <dbReference type="Proteomes" id="UP000290289"/>
    </source>
</evidence>
<keyword evidence="1" id="KW-0812">Transmembrane</keyword>
<dbReference type="EMBL" id="RDQH01000338">
    <property type="protein sequence ID" value="RXH81768.1"/>
    <property type="molecule type" value="Genomic_DNA"/>
</dbReference>
<protein>
    <submittedName>
        <fullName evidence="2">Uncharacterized protein</fullName>
    </submittedName>
</protein>
<name>A0A498IDP6_MALDO</name>
<proteinExistence type="predicted"/>
<sequence>MTNSIPRLSTSKFIYTKTQTLGSEIALQLLFGVLFFPFLYSKVADLPLLATSLSLLHLLFLDSSTSFHSLIQKIRSTTTSRFLPFVFTSFSLKSLLPLHLNSFCRFQTLAKVSTTPSLSSSFASPMQISA</sequence>
<comment type="caution">
    <text evidence="2">The sequence shown here is derived from an EMBL/GenBank/DDBJ whole genome shotgun (WGS) entry which is preliminary data.</text>
</comment>
<feature type="transmembrane region" description="Helical" evidence="1">
    <location>
        <begin position="46"/>
        <end position="61"/>
    </location>
</feature>
<reference evidence="2 3" key="1">
    <citation type="submission" date="2018-10" db="EMBL/GenBank/DDBJ databases">
        <title>A high-quality apple genome assembly.</title>
        <authorList>
            <person name="Hu J."/>
        </authorList>
    </citation>
    <scope>NUCLEOTIDE SEQUENCE [LARGE SCALE GENOMIC DNA]</scope>
    <source>
        <strain evidence="3">cv. HFTH1</strain>
        <tissue evidence="2">Young leaf</tissue>
    </source>
</reference>
<evidence type="ECO:0000313" key="2">
    <source>
        <dbReference type="EMBL" id="RXH81768.1"/>
    </source>
</evidence>
<keyword evidence="1" id="KW-0472">Membrane</keyword>
<dbReference type="AlphaFoldDB" id="A0A498IDP6"/>
<accession>A0A498IDP6</accession>
<feature type="transmembrane region" description="Helical" evidence="1">
    <location>
        <begin position="21"/>
        <end position="40"/>
    </location>
</feature>
<organism evidence="2 3">
    <name type="scientific">Malus domestica</name>
    <name type="common">Apple</name>
    <name type="synonym">Pyrus malus</name>
    <dbReference type="NCBI Taxonomy" id="3750"/>
    <lineage>
        <taxon>Eukaryota</taxon>
        <taxon>Viridiplantae</taxon>
        <taxon>Streptophyta</taxon>
        <taxon>Embryophyta</taxon>
        <taxon>Tracheophyta</taxon>
        <taxon>Spermatophyta</taxon>
        <taxon>Magnoliopsida</taxon>
        <taxon>eudicotyledons</taxon>
        <taxon>Gunneridae</taxon>
        <taxon>Pentapetalae</taxon>
        <taxon>rosids</taxon>
        <taxon>fabids</taxon>
        <taxon>Rosales</taxon>
        <taxon>Rosaceae</taxon>
        <taxon>Amygdaloideae</taxon>
        <taxon>Maleae</taxon>
        <taxon>Malus</taxon>
    </lineage>
</organism>